<reference evidence="1 2" key="1">
    <citation type="journal article" date="2019" name="Int. J. Syst. Evol. Microbiol.">
        <title>The Global Catalogue of Microorganisms (GCM) 10K type strain sequencing project: providing services to taxonomists for standard genome sequencing and annotation.</title>
        <authorList>
            <consortium name="The Broad Institute Genomics Platform"/>
            <consortium name="The Broad Institute Genome Sequencing Center for Infectious Disease"/>
            <person name="Wu L."/>
            <person name="Ma J."/>
        </authorList>
    </citation>
    <scope>NUCLEOTIDE SEQUENCE [LARGE SCALE GENOMIC DNA]</scope>
    <source>
        <strain evidence="1 2">CGMCC 1.10390</strain>
    </source>
</reference>
<dbReference type="CDD" id="cd08026">
    <property type="entry name" value="DUF326"/>
    <property type="match status" value="1"/>
</dbReference>
<accession>A0ABD6DRM6</accession>
<gene>
    <name evidence="1" type="ORF">ACFSBL_19565</name>
</gene>
<dbReference type="PANTHER" id="PTHR37310:SF1">
    <property type="entry name" value="CYTOPLASMIC PROTEIN"/>
    <property type="match status" value="1"/>
</dbReference>
<keyword evidence="2" id="KW-1185">Reference proteome</keyword>
<dbReference type="EMBL" id="JBHUDO010000004">
    <property type="protein sequence ID" value="MFD1647894.1"/>
    <property type="molecule type" value="Genomic_DNA"/>
</dbReference>
<organism evidence="1 2">
    <name type="scientific">Haloarchaeobius litoreus</name>
    <dbReference type="NCBI Taxonomy" id="755306"/>
    <lineage>
        <taxon>Archaea</taxon>
        <taxon>Methanobacteriati</taxon>
        <taxon>Methanobacteriota</taxon>
        <taxon>Stenosarchaea group</taxon>
        <taxon>Halobacteria</taxon>
        <taxon>Halobacteriales</taxon>
        <taxon>Halorubellaceae</taxon>
        <taxon>Haloarchaeobius</taxon>
    </lineage>
</organism>
<dbReference type="InterPro" id="IPR005560">
    <property type="entry name" value="Csp_YhjQ"/>
</dbReference>
<dbReference type="Pfam" id="PF03860">
    <property type="entry name" value="Csp"/>
    <property type="match status" value="1"/>
</dbReference>
<proteinExistence type="predicted"/>
<dbReference type="PANTHER" id="PTHR37310">
    <property type="entry name" value="CYTOPLASMIC PROTEIN-RELATED"/>
    <property type="match status" value="1"/>
</dbReference>
<dbReference type="Proteomes" id="UP001597034">
    <property type="component" value="Unassembled WGS sequence"/>
</dbReference>
<dbReference type="RefSeq" id="WP_256401629.1">
    <property type="nucleotide sequence ID" value="NZ_JANHJR010000004.1"/>
</dbReference>
<dbReference type="Gene3D" id="1.20.1270.360">
    <property type="match status" value="1"/>
</dbReference>
<comment type="caution">
    <text evidence="1">The sequence shown here is derived from an EMBL/GenBank/DDBJ whole genome shotgun (WGS) entry which is preliminary data.</text>
</comment>
<name>A0ABD6DRM6_9EURY</name>
<protein>
    <submittedName>
        <fullName evidence="1">Four-helix bundle copper-binding protein</fullName>
    </submittedName>
</protein>
<dbReference type="AlphaFoldDB" id="A0ABD6DRM6"/>
<sequence length="118" mass="13009">MSLAETLSKIDHLDDDARECIEICTEAAEACEWCADECLGDEEMEACARLCRDVADLTTLHARFMARDSNYSPQLAEACAGACEECAEECGRHDDEHCQVCAEVLTECAESCRNMMSS</sequence>
<evidence type="ECO:0000313" key="1">
    <source>
        <dbReference type="EMBL" id="MFD1647894.1"/>
    </source>
</evidence>
<evidence type="ECO:0000313" key="2">
    <source>
        <dbReference type="Proteomes" id="UP001597034"/>
    </source>
</evidence>
<dbReference type="InterPro" id="IPR044543">
    <property type="entry name" value="YHJQ-like"/>
</dbReference>